<dbReference type="AlphaFoldDB" id="A0A6P8JUL4"/>
<keyword evidence="2 6" id="KW-0489">Methyltransferase</keyword>
<proteinExistence type="inferred from homology"/>
<dbReference type="FunFam" id="3.40.50.150:FF:000552">
    <property type="entry name" value="Probable RNA methyltransferase CG11342"/>
    <property type="match status" value="1"/>
</dbReference>
<dbReference type="SUPFAM" id="SSF53335">
    <property type="entry name" value="S-adenosyl-L-methionine-dependent methyltransferases"/>
    <property type="match status" value="1"/>
</dbReference>
<dbReference type="GO" id="GO:0008171">
    <property type="term" value="F:O-methyltransferase activity"/>
    <property type="evidence" value="ECO:0007669"/>
    <property type="project" value="UniProtKB-UniRule"/>
</dbReference>
<evidence type="ECO:0000256" key="4">
    <source>
        <dbReference type="ARBA" id="ARBA00022691"/>
    </source>
</evidence>
<keyword evidence="4 5" id="KW-0949">S-adenosyl-L-methionine</keyword>
<dbReference type="InterPro" id="IPR010675">
    <property type="entry name" value="Bin3_C"/>
</dbReference>
<organism evidence="8 9">
    <name type="scientific">Drosophila mauritiana</name>
    <name type="common">Fruit fly</name>
    <dbReference type="NCBI Taxonomy" id="7226"/>
    <lineage>
        <taxon>Eukaryota</taxon>
        <taxon>Metazoa</taxon>
        <taxon>Ecdysozoa</taxon>
        <taxon>Arthropoda</taxon>
        <taxon>Hexapoda</taxon>
        <taxon>Insecta</taxon>
        <taxon>Pterygota</taxon>
        <taxon>Neoptera</taxon>
        <taxon>Endopterygota</taxon>
        <taxon>Diptera</taxon>
        <taxon>Brachycera</taxon>
        <taxon>Muscomorpha</taxon>
        <taxon>Ephydroidea</taxon>
        <taxon>Drosophilidae</taxon>
        <taxon>Drosophila</taxon>
        <taxon>Sophophora</taxon>
    </lineage>
</organism>
<evidence type="ECO:0000256" key="5">
    <source>
        <dbReference type="PROSITE-ProRule" id="PRU00848"/>
    </source>
</evidence>
<evidence type="ECO:0000256" key="6">
    <source>
        <dbReference type="RuleBase" id="RU367087"/>
    </source>
</evidence>
<evidence type="ECO:0000313" key="8">
    <source>
        <dbReference type="Proteomes" id="UP000515162"/>
    </source>
</evidence>
<evidence type="ECO:0000256" key="2">
    <source>
        <dbReference type="ARBA" id="ARBA00022603"/>
    </source>
</evidence>
<evidence type="ECO:0000259" key="7">
    <source>
        <dbReference type="PROSITE" id="PS51515"/>
    </source>
</evidence>
<evidence type="ECO:0000313" key="9">
    <source>
        <dbReference type="RefSeq" id="XP_033159813.1"/>
    </source>
</evidence>
<feature type="domain" description="Bin3-type SAM" evidence="7">
    <location>
        <begin position="1"/>
        <end position="238"/>
    </location>
</feature>
<dbReference type="PANTHER" id="PTHR12315:SF1">
    <property type="entry name" value="RNA 5'-MONOPHOSPHATE METHYLTRANSFERASE"/>
    <property type="match status" value="1"/>
</dbReference>
<comment type="similarity">
    <text evidence="1 6">Belongs to the methyltransferase superfamily.</text>
</comment>
<protein>
    <recommendedName>
        <fullName evidence="6">RNA methyltransferase</fullName>
        <ecNumber evidence="6">2.1.1.-</ecNumber>
    </recommendedName>
</protein>
<sequence>MEIRNNDPGAVQYGNFFNYYQFSSATERVKLLPDADIWLPALEDGESQRDKPYFILDVGCNCGVLTQLMHKYLEERLPRSVKVLGVDIDPRLIQRATEENESPEDVSYACVDVLDDDAFESVKTYMEVNNLQKFDAICCYSITMWIHLNHHDQGLRFFLQKLSNLAELLVVEPQPWKCYQKAERRLKKAGEIFPLFLELKWRSDVDLQIQKYLEESLDRRKIFESPPTKWQRKICFYR</sequence>
<dbReference type="GeneID" id="117140817"/>
<dbReference type="InterPro" id="IPR029063">
    <property type="entry name" value="SAM-dependent_MTases_sf"/>
</dbReference>
<reference evidence="9" key="1">
    <citation type="submission" date="2025-08" db="UniProtKB">
        <authorList>
            <consortium name="RefSeq"/>
        </authorList>
    </citation>
    <scope>IDENTIFICATION</scope>
    <source>
        <strain evidence="9">Mau12</strain>
        <tissue evidence="9">Whole Body</tissue>
    </source>
</reference>
<dbReference type="EC" id="2.1.1.-" evidence="6"/>
<dbReference type="Proteomes" id="UP000515162">
    <property type="component" value="Chromosome 3L"/>
</dbReference>
<dbReference type="GO" id="GO:0005737">
    <property type="term" value="C:cytoplasm"/>
    <property type="evidence" value="ECO:0007669"/>
    <property type="project" value="TreeGrafter"/>
</dbReference>
<dbReference type="PROSITE" id="PS51515">
    <property type="entry name" value="BIN3_SAM"/>
    <property type="match status" value="1"/>
</dbReference>
<dbReference type="GO" id="GO:2000632">
    <property type="term" value="P:negative regulation of pre-miRNA processing"/>
    <property type="evidence" value="ECO:0007669"/>
    <property type="project" value="TreeGrafter"/>
</dbReference>
<accession>A0A6P8JUL4</accession>
<evidence type="ECO:0000256" key="3">
    <source>
        <dbReference type="ARBA" id="ARBA00022679"/>
    </source>
</evidence>
<dbReference type="GO" id="GO:0008173">
    <property type="term" value="F:RNA methyltransferase activity"/>
    <property type="evidence" value="ECO:0007669"/>
    <property type="project" value="UniProtKB-UniRule"/>
</dbReference>
<dbReference type="GO" id="GO:0032259">
    <property type="term" value="P:methylation"/>
    <property type="evidence" value="ECO:0007669"/>
    <property type="project" value="UniProtKB-KW"/>
</dbReference>
<dbReference type="Pfam" id="PF06859">
    <property type="entry name" value="Bin3"/>
    <property type="match status" value="1"/>
</dbReference>
<dbReference type="PANTHER" id="PTHR12315">
    <property type="entry name" value="BICOID-INTERACTING PROTEIN RELATED"/>
    <property type="match status" value="1"/>
</dbReference>
<dbReference type="InterPro" id="IPR039772">
    <property type="entry name" value="Bin3-like"/>
</dbReference>
<evidence type="ECO:0000256" key="1">
    <source>
        <dbReference type="ARBA" id="ARBA00008361"/>
    </source>
</evidence>
<keyword evidence="8" id="KW-1185">Reference proteome</keyword>
<name>A0A6P8JUL4_DROMA</name>
<gene>
    <name evidence="9" type="primary">LOC117140817</name>
</gene>
<keyword evidence="3 6" id="KW-0808">Transferase</keyword>
<dbReference type="InterPro" id="IPR024160">
    <property type="entry name" value="BIN3_SAM-bd_dom"/>
</dbReference>
<dbReference type="CDD" id="cd02440">
    <property type="entry name" value="AdoMet_MTases"/>
    <property type="match status" value="1"/>
</dbReference>
<dbReference type="Gene3D" id="3.40.50.150">
    <property type="entry name" value="Vaccinia Virus protein VP39"/>
    <property type="match status" value="1"/>
</dbReference>
<dbReference type="RefSeq" id="XP_033159813.1">
    <property type="nucleotide sequence ID" value="XM_033303922.1"/>
</dbReference>